<evidence type="ECO:0000256" key="1">
    <source>
        <dbReference type="ARBA" id="ARBA00001709"/>
    </source>
</evidence>
<dbReference type="OrthoDB" id="9790967at2"/>
<dbReference type="AlphaFoldDB" id="A0A173LN81"/>
<accession>A0A173LN81</accession>
<dbReference type="InterPro" id="IPR029045">
    <property type="entry name" value="ClpP/crotonase-like_dom_sf"/>
</dbReference>
<name>A0A173LN81_9ACTN</name>
<dbReference type="InterPro" id="IPR045004">
    <property type="entry name" value="ECH_dom"/>
</dbReference>
<sequence length="352" mass="36973">MSDSIISARTGRVGHIQLDRPKALNALTVEMIEAIDAALVEWSDAGAVDSVLLTSTSPKAFCAGGDIKAVREAVVSGDPAEGRKFFEVEYAMNARIANFPVPYASVLFGATMGGGIGVSGHGSHRIVTETLMSSMPETAIGFIPDVGASWLLPRFAGGGDLGLAMAKYLGTTGARMGAADALYLGFGTHFIYDAVRPDFQDTALESGLDQALDEHCSDPAEAGDSPIRAQEEFIARAFSRDTIEEILGELDSMASSSGAAADWATSAREALQSHSPTSVVATLELMRAGSQVSSVEQALRNELELGALVCQGPDFPEGVRAVLVDKSRDAAWQPSSFADVDVEAIRQALTTN</sequence>
<proteinExistence type="predicted"/>
<dbReference type="Pfam" id="PF16113">
    <property type="entry name" value="ECH_2"/>
    <property type="match status" value="1"/>
</dbReference>
<dbReference type="STRING" id="499555.BJL86_2216"/>
<dbReference type="NCBIfam" id="NF004127">
    <property type="entry name" value="PRK05617.1"/>
    <property type="match status" value="1"/>
</dbReference>
<protein>
    <recommendedName>
        <fullName evidence="2">3-hydroxyisobutyryl-CoA hydrolase</fullName>
        <ecNumber evidence="2">3.1.2.4</ecNumber>
    </recommendedName>
</protein>
<dbReference type="RefSeq" id="WP_067473889.1">
    <property type="nucleotide sequence ID" value="NZ_CP015961.1"/>
</dbReference>
<keyword evidence="3 5" id="KW-0378">Hydrolase</keyword>
<gene>
    <name evidence="5" type="ORF">BJL86_2216</name>
</gene>
<dbReference type="EMBL" id="CP015961">
    <property type="protein sequence ID" value="ANI92981.1"/>
    <property type="molecule type" value="Genomic_DNA"/>
</dbReference>
<dbReference type="KEGG" id="dtm:BJL86_2216"/>
<feature type="domain" description="Enoyl-CoA hydratase/isomerase" evidence="4">
    <location>
        <begin position="13"/>
        <end position="347"/>
    </location>
</feature>
<evidence type="ECO:0000259" key="4">
    <source>
        <dbReference type="Pfam" id="PF16113"/>
    </source>
</evidence>
<reference evidence="5 6" key="1">
    <citation type="submission" date="2016-06" db="EMBL/GenBank/DDBJ databases">
        <title>Complete genome sequence of a saline-alkali tolerant type strain Dietzia timorensis ID05-A0528T.</title>
        <authorList>
            <person name="Wu X."/>
        </authorList>
    </citation>
    <scope>NUCLEOTIDE SEQUENCE [LARGE SCALE GENOMIC DNA]</scope>
    <source>
        <strain evidence="5 6">ID05-A0528</strain>
    </source>
</reference>
<dbReference type="Gene3D" id="3.90.226.10">
    <property type="entry name" value="2-enoyl-CoA Hydratase, Chain A, domain 1"/>
    <property type="match status" value="1"/>
</dbReference>
<dbReference type="CDD" id="cd06558">
    <property type="entry name" value="crotonase-like"/>
    <property type="match status" value="1"/>
</dbReference>
<dbReference type="SUPFAM" id="SSF52096">
    <property type="entry name" value="ClpP/crotonase"/>
    <property type="match status" value="1"/>
</dbReference>
<dbReference type="PANTHER" id="PTHR43176">
    <property type="entry name" value="3-HYDROXYISOBUTYRYL-COA HYDROLASE-RELATED"/>
    <property type="match status" value="1"/>
</dbReference>
<organism evidence="5 6">
    <name type="scientific">Dietzia timorensis</name>
    <dbReference type="NCBI Taxonomy" id="499555"/>
    <lineage>
        <taxon>Bacteria</taxon>
        <taxon>Bacillati</taxon>
        <taxon>Actinomycetota</taxon>
        <taxon>Actinomycetes</taxon>
        <taxon>Mycobacteriales</taxon>
        <taxon>Dietziaceae</taxon>
        <taxon>Dietzia</taxon>
    </lineage>
</organism>
<dbReference type="GO" id="GO:0006574">
    <property type="term" value="P:L-valine catabolic process"/>
    <property type="evidence" value="ECO:0007669"/>
    <property type="project" value="TreeGrafter"/>
</dbReference>
<evidence type="ECO:0000256" key="2">
    <source>
        <dbReference type="ARBA" id="ARBA00011915"/>
    </source>
</evidence>
<evidence type="ECO:0000313" key="5">
    <source>
        <dbReference type="EMBL" id="ANI92981.1"/>
    </source>
</evidence>
<dbReference type="InterPro" id="IPR032259">
    <property type="entry name" value="HIBYL-CoA-H"/>
</dbReference>
<dbReference type="GO" id="GO:0003860">
    <property type="term" value="F:3-hydroxyisobutyryl-CoA hydrolase activity"/>
    <property type="evidence" value="ECO:0007669"/>
    <property type="project" value="UniProtKB-EC"/>
</dbReference>
<comment type="catalytic activity">
    <reaction evidence="1">
        <text>3-hydroxy-2-methylpropanoyl-CoA + H2O = 3-hydroxy-2-methylpropanoate + CoA + H(+)</text>
        <dbReference type="Rhea" id="RHEA:20888"/>
        <dbReference type="ChEBI" id="CHEBI:11805"/>
        <dbReference type="ChEBI" id="CHEBI:15377"/>
        <dbReference type="ChEBI" id="CHEBI:15378"/>
        <dbReference type="ChEBI" id="CHEBI:57287"/>
        <dbReference type="ChEBI" id="CHEBI:57340"/>
        <dbReference type="EC" id="3.1.2.4"/>
    </reaction>
</comment>
<evidence type="ECO:0000256" key="3">
    <source>
        <dbReference type="ARBA" id="ARBA00022801"/>
    </source>
</evidence>
<keyword evidence="6" id="KW-1185">Reference proteome</keyword>
<evidence type="ECO:0000313" key="6">
    <source>
        <dbReference type="Proteomes" id="UP000186104"/>
    </source>
</evidence>
<dbReference type="PANTHER" id="PTHR43176:SF3">
    <property type="entry name" value="3-HYDROXYISOBUTYRYL-COA HYDROLASE, MITOCHONDRIAL"/>
    <property type="match status" value="1"/>
</dbReference>
<dbReference type="EC" id="3.1.2.4" evidence="2"/>
<dbReference type="Proteomes" id="UP000186104">
    <property type="component" value="Chromosome"/>
</dbReference>